<dbReference type="EMBL" id="SGPM01000024">
    <property type="protein sequence ID" value="THH32342.1"/>
    <property type="molecule type" value="Genomic_DNA"/>
</dbReference>
<dbReference type="InterPro" id="IPR000953">
    <property type="entry name" value="Chromo/chromo_shadow_dom"/>
</dbReference>
<gene>
    <name evidence="5" type="ORF">EUX98_g1848</name>
</gene>
<dbReference type="Gene3D" id="2.40.50.40">
    <property type="match status" value="1"/>
</dbReference>
<protein>
    <recommendedName>
        <fullName evidence="4">Chromo domain-containing protein</fullName>
    </recommendedName>
</protein>
<dbReference type="GO" id="GO:0006338">
    <property type="term" value="P:chromatin remodeling"/>
    <property type="evidence" value="ECO:0007669"/>
    <property type="project" value="UniProtKB-ARBA"/>
</dbReference>
<feature type="compositionally biased region" description="Polar residues" evidence="3">
    <location>
        <begin position="278"/>
        <end position="296"/>
    </location>
</feature>
<evidence type="ECO:0000313" key="5">
    <source>
        <dbReference type="EMBL" id="THH32342.1"/>
    </source>
</evidence>
<dbReference type="Proteomes" id="UP000308730">
    <property type="component" value="Unassembled WGS sequence"/>
</dbReference>
<feature type="compositionally biased region" description="Polar residues" evidence="3">
    <location>
        <begin position="410"/>
        <end position="445"/>
    </location>
</feature>
<dbReference type="AlphaFoldDB" id="A0A4S4N0G5"/>
<feature type="compositionally biased region" description="Polar residues" evidence="3">
    <location>
        <begin position="320"/>
        <end position="337"/>
    </location>
</feature>
<keyword evidence="6" id="KW-1185">Reference proteome</keyword>
<dbReference type="PROSITE" id="PS00598">
    <property type="entry name" value="CHROMO_1"/>
    <property type="match status" value="1"/>
</dbReference>
<keyword evidence="2" id="KW-0539">Nucleus</keyword>
<name>A0A4S4N0G5_9APHY</name>
<feature type="compositionally biased region" description="Low complexity" evidence="3">
    <location>
        <begin position="242"/>
        <end position="255"/>
    </location>
</feature>
<evidence type="ECO:0000256" key="1">
    <source>
        <dbReference type="ARBA" id="ARBA00004123"/>
    </source>
</evidence>
<feature type="domain" description="Chromo" evidence="4">
    <location>
        <begin position="26"/>
        <end position="74"/>
    </location>
</feature>
<accession>A0A4S4N0G5</accession>
<sequence length="1032" mass="113877">MPKQVKEEETPPESEESEEESEEEQYQVEVISKVRVAEDGEWEYYVKWAGFDEAQNSWEPHPNVRSCERLLHSFWTNIGHDNKDYQPGYEAEATKDWIAKEKRFFAQNFKPDPTPKKSKKAKAIAFTTVRLNLNFDICELTLRLLQASSSKPKSKKPLPPLPVDPDSSDSDNHYLQAKKKVPQKRSKASVSESEDSDDQPLQKTRKVEPESSNKASSSKTSASANVKRKVQLNVPRALGTNGKSQSSSSKASAGAPTKRQSSAGSSKDSVGTKDALRRNSTTDLKASTPDTRNPSALRNEKGKERAHTPPPVAQPAEPTSPHSLFSAPSSPDVSLSQLPAELTSIAPPPKSDLPAHQNRRTNPKVVLLDIPAQHMGSKGISTKARLAGAKASPAETTAPVLPSPVEKKQTLSQFSFKKKPSAQTGNTNNNPISPQIPSAGPSSSAFGRPSILADTEMVQSPLEDYSMDIDTNMAPPSPPAAKRPPLPRTGTSYISPEFEAATERLLASVMPPALAAPLYEESAPKETPRGALGPPIVPVARIQKKFKWEGELHVESDADSSRHLCNITLNEASDPRPLGLQLKICLMETQSLRCKRLHDVSDIYLVLRACAAVTQFCKLVPQESGDTPALKLLEDYMKRKRTFTYADAYLDNDSVGLLIVFPSALEDMCDMFRPPPNLRSPQGLVVALCPWTLPQIELNTFNWASKDRPIGIERPLLDPGYAGMMRSANRKVLFNSPVYQRALRILKFPQSLHDFMAQPNRPYCIWYGQPTATTSRPPDAETACLLTILTQCGATNVGLKTDVRVIYIHVGCLSTMHKINSVAARRSKRPEIRFFTYGTHESVPTSRWGMREVYPIVVVGAVAKLSSKGSDPLTLLDQNESFCTPLLSLIEDGKISLMTSPPQTRHPVRNEAQTGWIDAEMIWVSGQFSLLTMKARDILAACIRAYDSLHADTPAGEIHVAVGKNAMKEMGGMQYQPVIMDDYRRYVIIKGASEALEDKRDLLEVIALSTFDFKDEFFVTPKERKVAPCPPV</sequence>
<feature type="compositionally biased region" description="Polar residues" evidence="3">
    <location>
        <begin position="258"/>
        <end position="269"/>
    </location>
</feature>
<proteinExistence type="predicted"/>
<comment type="caution">
    <text evidence="5">The sequence shown here is derived from an EMBL/GenBank/DDBJ whole genome shotgun (WGS) entry which is preliminary data.</text>
</comment>
<feature type="compositionally biased region" description="Low complexity" evidence="3">
    <location>
        <begin position="212"/>
        <end position="225"/>
    </location>
</feature>
<reference evidence="5 6" key="1">
    <citation type="submission" date="2019-02" db="EMBL/GenBank/DDBJ databases">
        <title>Genome sequencing of the rare red list fungi Antrodiella citrinella (Flaviporus citrinellus).</title>
        <authorList>
            <person name="Buettner E."/>
            <person name="Kellner H."/>
        </authorList>
    </citation>
    <scope>NUCLEOTIDE SEQUENCE [LARGE SCALE GENOMIC DNA]</scope>
    <source>
        <strain evidence="5 6">DSM 108506</strain>
    </source>
</reference>
<dbReference type="OrthoDB" id="433924at2759"/>
<feature type="region of interest" description="Disordered" evidence="3">
    <location>
        <begin position="149"/>
        <end position="448"/>
    </location>
</feature>
<comment type="subcellular location">
    <subcellularLocation>
        <location evidence="1">Nucleus</location>
    </subcellularLocation>
</comment>
<dbReference type="InterPro" id="IPR023780">
    <property type="entry name" value="Chromo_domain"/>
</dbReference>
<feature type="compositionally biased region" description="Basic residues" evidence="3">
    <location>
        <begin position="176"/>
        <end position="187"/>
    </location>
</feature>
<dbReference type="InterPro" id="IPR023779">
    <property type="entry name" value="Chromodomain_CS"/>
</dbReference>
<feature type="compositionally biased region" description="Basic and acidic residues" evidence="3">
    <location>
        <begin position="298"/>
        <end position="307"/>
    </location>
</feature>
<dbReference type="InterPro" id="IPR016197">
    <property type="entry name" value="Chromo-like_dom_sf"/>
</dbReference>
<evidence type="ECO:0000256" key="2">
    <source>
        <dbReference type="ARBA" id="ARBA00023242"/>
    </source>
</evidence>
<evidence type="ECO:0000259" key="4">
    <source>
        <dbReference type="PROSITE" id="PS50013"/>
    </source>
</evidence>
<feature type="region of interest" description="Disordered" evidence="3">
    <location>
        <begin position="1"/>
        <end position="27"/>
    </location>
</feature>
<dbReference type="SUPFAM" id="SSF54160">
    <property type="entry name" value="Chromo domain-like"/>
    <property type="match status" value="1"/>
</dbReference>
<dbReference type="GO" id="GO:0005634">
    <property type="term" value="C:nucleus"/>
    <property type="evidence" value="ECO:0007669"/>
    <property type="project" value="UniProtKB-SubCell"/>
</dbReference>
<dbReference type="Pfam" id="PF00385">
    <property type="entry name" value="Chromo"/>
    <property type="match status" value="1"/>
</dbReference>
<organism evidence="5 6">
    <name type="scientific">Antrodiella citrinella</name>
    <dbReference type="NCBI Taxonomy" id="2447956"/>
    <lineage>
        <taxon>Eukaryota</taxon>
        <taxon>Fungi</taxon>
        <taxon>Dikarya</taxon>
        <taxon>Basidiomycota</taxon>
        <taxon>Agaricomycotina</taxon>
        <taxon>Agaricomycetes</taxon>
        <taxon>Polyporales</taxon>
        <taxon>Steccherinaceae</taxon>
        <taxon>Antrodiella</taxon>
    </lineage>
</organism>
<evidence type="ECO:0000313" key="6">
    <source>
        <dbReference type="Proteomes" id="UP000308730"/>
    </source>
</evidence>
<feature type="compositionally biased region" description="Acidic residues" evidence="3">
    <location>
        <begin position="10"/>
        <end position="26"/>
    </location>
</feature>
<dbReference type="SMART" id="SM00298">
    <property type="entry name" value="CHROMO"/>
    <property type="match status" value="1"/>
</dbReference>
<evidence type="ECO:0000256" key="3">
    <source>
        <dbReference type="SAM" id="MobiDB-lite"/>
    </source>
</evidence>
<dbReference type="CDD" id="cd18968">
    <property type="entry name" value="chromodomain"/>
    <property type="match status" value="1"/>
</dbReference>
<dbReference type="PROSITE" id="PS50013">
    <property type="entry name" value="CHROMO_2"/>
    <property type="match status" value="1"/>
</dbReference>